<keyword evidence="2 3" id="KW-0560">Oxidoreductase</keyword>
<name>A0AAV2VVZ4_9VIBR</name>
<dbReference type="InterPro" id="IPR036291">
    <property type="entry name" value="NAD(P)-bd_dom_sf"/>
</dbReference>
<dbReference type="Proteomes" id="UP000018211">
    <property type="component" value="Unassembled WGS sequence"/>
</dbReference>
<dbReference type="Pfam" id="PF13561">
    <property type="entry name" value="adh_short_C2"/>
    <property type="match status" value="1"/>
</dbReference>
<dbReference type="EC" id="1.1.1.100" evidence="3"/>
<reference evidence="3 4" key="1">
    <citation type="journal article" date="2013" name="ISME J.">
        <title>Comparative genomics of pathogenic lineages of Vibrio nigripulchritudo identifies virulence-associated traits.</title>
        <authorList>
            <person name="Goudenege D."/>
            <person name="Labreuche Y."/>
            <person name="Krin E."/>
            <person name="Ansquer D."/>
            <person name="Mangenot S."/>
            <person name="Calteau A."/>
            <person name="Medigue C."/>
            <person name="Mazel D."/>
            <person name="Polz M.F."/>
            <person name="Le Roux F."/>
        </authorList>
    </citation>
    <scope>NUCLEOTIDE SEQUENCE [LARGE SCALE GENOMIC DNA]</scope>
    <source>
        <strain evidence="3 4">SOn1</strain>
    </source>
</reference>
<evidence type="ECO:0000256" key="1">
    <source>
        <dbReference type="ARBA" id="ARBA00006484"/>
    </source>
</evidence>
<organism evidence="3 4">
    <name type="scientific">Vibrio nigripulchritudo SOn1</name>
    <dbReference type="NCBI Taxonomy" id="1238450"/>
    <lineage>
        <taxon>Bacteria</taxon>
        <taxon>Pseudomonadati</taxon>
        <taxon>Pseudomonadota</taxon>
        <taxon>Gammaproteobacteria</taxon>
        <taxon>Vibrionales</taxon>
        <taxon>Vibrionaceae</taxon>
        <taxon>Vibrio</taxon>
    </lineage>
</organism>
<dbReference type="PRINTS" id="PR00081">
    <property type="entry name" value="GDHRDH"/>
</dbReference>
<dbReference type="AlphaFoldDB" id="A0AAV2VVZ4"/>
<accession>A0AAV2VVZ4</accession>
<dbReference type="GO" id="GO:0004316">
    <property type="term" value="F:3-oxoacyl-[acyl-carrier-protein] reductase (NADPH) activity"/>
    <property type="evidence" value="ECO:0007669"/>
    <property type="project" value="UniProtKB-EC"/>
</dbReference>
<comment type="caution">
    <text evidence="3">The sequence shown here is derived from an EMBL/GenBank/DDBJ whole genome shotgun (WGS) entry which is preliminary data.</text>
</comment>
<dbReference type="InterPro" id="IPR002347">
    <property type="entry name" value="SDR_fam"/>
</dbReference>
<comment type="similarity">
    <text evidence="1">Belongs to the short-chain dehydrogenases/reductases (SDR) family.</text>
</comment>
<dbReference type="PANTHER" id="PTHR43477">
    <property type="entry name" value="DIHYDROANTICAPSIN 7-DEHYDROGENASE"/>
    <property type="match status" value="1"/>
</dbReference>
<sequence length="236" mass="24776">MEHVLIIGGTKGIGLALAKQLAESNQYQVTITGRSLKSIEQAQAKIENGFVNGHFMELSNTESVQKLAAHIDHIDHLVLVGSGTVAWGPIVATSLNAISNAFDVKALGYLRVIQAMAKKLSKEGSITLFGGVAGRKGMLDTGGVAMVNGALQALTKTLAIELAPRRVNLISPGLTETDAFSNMPMDVRDSMFDVAAKMLPVGRIGNANEIAALTRSVMENGFMTGSIIDVDGGASL</sequence>
<evidence type="ECO:0000313" key="4">
    <source>
        <dbReference type="Proteomes" id="UP000018211"/>
    </source>
</evidence>
<dbReference type="PANTHER" id="PTHR43477:SF1">
    <property type="entry name" value="DIHYDROANTICAPSIN 7-DEHYDROGENASE"/>
    <property type="match status" value="1"/>
</dbReference>
<dbReference type="InterPro" id="IPR051122">
    <property type="entry name" value="SDR_DHRS6-like"/>
</dbReference>
<dbReference type="EMBL" id="CAOF01000150">
    <property type="protein sequence ID" value="CCO48658.1"/>
    <property type="molecule type" value="Genomic_DNA"/>
</dbReference>
<evidence type="ECO:0000313" key="3">
    <source>
        <dbReference type="EMBL" id="CCO48658.1"/>
    </source>
</evidence>
<dbReference type="CDD" id="cd05233">
    <property type="entry name" value="SDR_c"/>
    <property type="match status" value="1"/>
</dbReference>
<dbReference type="RefSeq" id="WP_004408751.1">
    <property type="nucleotide sequence ID" value="NZ_LK391965.1"/>
</dbReference>
<protein>
    <submittedName>
        <fullName evidence="3">3-oxoacyl-(Acyl-carrier-protein) reductase</fullName>
        <ecNumber evidence="3">1.1.1.100</ecNumber>
    </submittedName>
</protein>
<gene>
    <name evidence="3" type="ORF">VIBNISOn1_570048</name>
</gene>
<dbReference type="SUPFAM" id="SSF51735">
    <property type="entry name" value="NAD(P)-binding Rossmann-fold domains"/>
    <property type="match status" value="1"/>
</dbReference>
<dbReference type="Gene3D" id="3.40.50.720">
    <property type="entry name" value="NAD(P)-binding Rossmann-like Domain"/>
    <property type="match status" value="1"/>
</dbReference>
<proteinExistence type="inferred from homology"/>
<evidence type="ECO:0000256" key="2">
    <source>
        <dbReference type="ARBA" id="ARBA00023002"/>
    </source>
</evidence>